<keyword evidence="3" id="KW-1185">Reference proteome</keyword>
<reference evidence="2 3" key="1">
    <citation type="submission" date="2019-09" db="EMBL/GenBank/DDBJ databases">
        <authorList>
            <person name="Park J.-S."/>
            <person name="Choi H.-J."/>
        </authorList>
    </citation>
    <scope>NUCLEOTIDE SEQUENCE [LARGE SCALE GENOMIC DNA]</scope>
    <source>
        <strain evidence="2 3">176SS1-4</strain>
    </source>
</reference>
<dbReference type="Pfam" id="PF01230">
    <property type="entry name" value="HIT"/>
    <property type="match status" value="1"/>
</dbReference>
<dbReference type="InterPro" id="IPR036265">
    <property type="entry name" value="HIT-like_sf"/>
</dbReference>
<dbReference type="AlphaFoldDB" id="A0A5J5GIM7"/>
<evidence type="ECO:0000313" key="3">
    <source>
        <dbReference type="Proteomes" id="UP000326554"/>
    </source>
</evidence>
<name>A0A5J5GIM7_9RHOB</name>
<dbReference type="RefSeq" id="WP_150445383.1">
    <property type="nucleotide sequence ID" value="NZ_VYQE01000003.1"/>
</dbReference>
<dbReference type="EMBL" id="VYQE01000003">
    <property type="protein sequence ID" value="KAA9008099.1"/>
    <property type="molecule type" value="Genomic_DNA"/>
</dbReference>
<gene>
    <name evidence="2" type="ORF">F3S47_11370</name>
</gene>
<accession>A0A5J5GIM7</accession>
<dbReference type="SUPFAM" id="SSF54197">
    <property type="entry name" value="HIT-like"/>
    <property type="match status" value="1"/>
</dbReference>
<protein>
    <recommendedName>
        <fullName evidence="1">HIT domain-containing protein</fullName>
    </recommendedName>
</protein>
<proteinExistence type="predicted"/>
<dbReference type="GO" id="GO:0003824">
    <property type="term" value="F:catalytic activity"/>
    <property type="evidence" value="ECO:0007669"/>
    <property type="project" value="InterPro"/>
</dbReference>
<comment type="caution">
    <text evidence="2">The sequence shown here is derived from an EMBL/GenBank/DDBJ whole genome shotgun (WGS) entry which is preliminary data.</text>
</comment>
<dbReference type="Gene3D" id="3.30.428.10">
    <property type="entry name" value="HIT-like"/>
    <property type="match status" value="1"/>
</dbReference>
<evidence type="ECO:0000259" key="1">
    <source>
        <dbReference type="Pfam" id="PF01230"/>
    </source>
</evidence>
<evidence type="ECO:0000313" key="2">
    <source>
        <dbReference type="EMBL" id="KAA9008099.1"/>
    </source>
</evidence>
<dbReference type="InterPro" id="IPR011146">
    <property type="entry name" value="HIT-like"/>
</dbReference>
<feature type="domain" description="HIT" evidence="1">
    <location>
        <begin position="21"/>
        <end position="111"/>
    </location>
</feature>
<dbReference type="Proteomes" id="UP000326554">
    <property type="component" value="Unassembled WGS sequence"/>
</dbReference>
<organism evidence="2 3">
    <name type="scientific">Histidinibacterium aquaticum</name>
    <dbReference type="NCBI Taxonomy" id="2613962"/>
    <lineage>
        <taxon>Bacteria</taxon>
        <taxon>Pseudomonadati</taxon>
        <taxon>Pseudomonadota</taxon>
        <taxon>Alphaproteobacteria</taxon>
        <taxon>Rhodobacterales</taxon>
        <taxon>Paracoccaceae</taxon>
        <taxon>Histidinibacterium</taxon>
    </lineage>
</organism>
<sequence>MKASSEKFAWVANGTPRPRNEHVVRETERFIVVPTIGALVEGWLLVIPKRRLENFSLLVRPERDELTELLGELSVKLARYPGQLHLFEHGGPKGSLVSCGVDQAHLHVVPLQFSLLDEALAKTDVNWSSAPRIEELRPQLAQHEYLYAWSAGNGISGTLKHPKSQWFRKLIAQRLGRCDEWNYREFPHYEVADQTAKEVAG</sequence>